<dbReference type="EMBL" id="OBEL01000002">
    <property type="protein sequence ID" value="SNZ19285.1"/>
    <property type="molecule type" value="Genomic_DNA"/>
</dbReference>
<evidence type="ECO:0000313" key="1">
    <source>
        <dbReference type="EMBL" id="SNZ19285.1"/>
    </source>
</evidence>
<evidence type="ECO:0000313" key="2">
    <source>
        <dbReference type="Proteomes" id="UP000219439"/>
    </source>
</evidence>
<sequence length="51" mass="5749">MRRVGNELSLLGVPMTGLRAKCPFSSLAQMLEFFNLNQCKLKPTQPLEPSR</sequence>
<accession>A0A285PC26</accession>
<protein>
    <submittedName>
        <fullName evidence="1">Uncharacterized protein</fullName>
    </submittedName>
</protein>
<proteinExistence type="predicted"/>
<gene>
    <name evidence="1" type="ORF">SAMN06265368_2367</name>
</gene>
<dbReference type="Proteomes" id="UP000219439">
    <property type="component" value="Unassembled WGS sequence"/>
</dbReference>
<dbReference type="AlphaFoldDB" id="A0A285PC26"/>
<organism evidence="1 2">
    <name type="scientific">Cohaesibacter gelatinilyticus</name>
    <dbReference type="NCBI Taxonomy" id="372072"/>
    <lineage>
        <taxon>Bacteria</taxon>
        <taxon>Pseudomonadati</taxon>
        <taxon>Pseudomonadota</taxon>
        <taxon>Alphaproteobacteria</taxon>
        <taxon>Hyphomicrobiales</taxon>
        <taxon>Cohaesibacteraceae</taxon>
    </lineage>
</organism>
<keyword evidence="2" id="KW-1185">Reference proteome</keyword>
<name>A0A285PC26_9HYPH</name>
<reference evidence="1 2" key="1">
    <citation type="submission" date="2017-09" db="EMBL/GenBank/DDBJ databases">
        <authorList>
            <person name="Ehlers B."/>
            <person name="Leendertz F.H."/>
        </authorList>
    </citation>
    <scope>NUCLEOTIDE SEQUENCE [LARGE SCALE GENOMIC DNA]</scope>
    <source>
        <strain evidence="1 2">DSM 18289</strain>
    </source>
</reference>